<dbReference type="InterPro" id="IPR008391">
    <property type="entry name" value="AXE1_dom"/>
</dbReference>
<dbReference type="Pfam" id="PF05448">
    <property type="entry name" value="AXE1"/>
    <property type="match status" value="1"/>
</dbReference>
<organism evidence="4 5">
    <name type="scientific">Chryseosolibacter histidini</name>
    <dbReference type="NCBI Taxonomy" id="2782349"/>
    <lineage>
        <taxon>Bacteria</taxon>
        <taxon>Pseudomonadati</taxon>
        <taxon>Bacteroidota</taxon>
        <taxon>Cytophagia</taxon>
        <taxon>Cytophagales</taxon>
        <taxon>Chryseotaleaceae</taxon>
        <taxon>Chryseosolibacter</taxon>
    </lineage>
</organism>
<dbReference type="GO" id="GO:0052689">
    <property type="term" value="F:carboxylic ester hydrolase activity"/>
    <property type="evidence" value="ECO:0007669"/>
    <property type="project" value="TreeGrafter"/>
</dbReference>
<reference evidence="4 5" key="1">
    <citation type="submission" date="2021-05" db="EMBL/GenBank/DDBJ databases">
        <title>A Polyphasic approach of four new species of the genus Ohtaekwangia: Ohtaekwangia histidinii sp. nov., Ohtaekwangia cretensis sp. nov., Ohtaekwangia indiensis sp. nov., Ohtaekwangia reichenbachii sp. nov. from diverse environment.</title>
        <authorList>
            <person name="Octaviana S."/>
        </authorList>
    </citation>
    <scope>NUCLEOTIDE SEQUENCE [LARGE SCALE GENOMIC DNA]</scope>
    <source>
        <strain evidence="4 5">PWU4</strain>
    </source>
</reference>
<comment type="caution">
    <text evidence="4">The sequence shown here is derived from an EMBL/GenBank/DDBJ whole genome shotgun (WGS) entry which is preliminary data.</text>
</comment>
<dbReference type="EMBL" id="JAHESF010000006">
    <property type="protein sequence ID" value="MBT1696786.1"/>
    <property type="molecule type" value="Genomic_DNA"/>
</dbReference>
<dbReference type="SUPFAM" id="SSF53474">
    <property type="entry name" value="alpha/beta-Hydrolases"/>
    <property type="match status" value="1"/>
</dbReference>
<dbReference type="PANTHER" id="PTHR40111:SF1">
    <property type="entry name" value="CEPHALOSPORIN-C DEACETYLASE"/>
    <property type="match status" value="1"/>
</dbReference>
<feature type="chain" id="PRO_5042919660" evidence="2">
    <location>
        <begin position="23"/>
        <end position="435"/>
    </location>
</feature>
<feature type="active site" description="Charge relay system" evidence="1">
    <location>
        <position position="383"/>
    </location>
</feature>
<feature type="signal peptide" evidence="2">
    <location>
        <begin position="1"/>
        <end position="22"/>
    </location>
</feature>
<dbReference type="InterPro" id="IPR029058">
    <property type="entry name" value="AB_hydrolase_fold"/>
</dbReference>
<evidence type="ECO:0000256" key="1">
    <source>
        <dbReference type="PIRSR" id="PIRSR639069-1"/>
    </source>
</evidence>
<evidence type="ECO:0000256" key="2">
    <source>
        <dbReference type="SAM" id="SignalP"/>
    </source>
</evidence>
<feature type="active site" description="Charge relay system" evidence="1">
    <location>
        <position position="412"/>
    </location>
</feature>
<dbReference type="Gene3D" id="3.40.50.1820">
    <property type="entry name" value="alpha/beta hydrolase"/>
    <property type="match status" value="1"/>
</dbReference>
<dbReference type="GO" id="GO:0005976">
    <property type="term" value="P:polysaccharide metabolic process"/>
    <property type="evidence" value="ECO:0007669"/>
    <property type="project" value="TreeGrafter"/>
</dbReference>
<keyword evidence="2" id="KW-0732">Signal</keyword>
<evidence type="ECO:0000259" key="3">
    <source>
        <dbReference type="Pfam" id="PF05448"/>
    </source>
</evidence>
<sequence length="435" mass="48479">MKKIYPLRLLILLLMLSVQLHAQPQEQSVKVVVAPDHDNWTYKAGEKVKFSITVLKSGTPLKNVKIVYEVGPEKMEPTKKDSTVLANGTFSIDGGTLKASGFLRCTVIAKIDNKEYRGLATAGFDPASITPTVENPSDFTRFWDKAKADAAKIPMDAKVTLLPERCTENVNVYHVNLQNFKLGARLYGILCVPKKEGKYPALLRVPGAGVRPYAGDVATAERGVITLEIGIHGIPVTMDPGVYADLYQGSLYQYFSFNLDSRERYYYRRVYLGCVRANDFLTSLPQYDGTNLGVAGGSQGGALSIVTAALDPRVKYLAAFYPALSDVTGYLNGRAGGWPHLFDKVNLRHHNTKEKLETVKYYDVVNFARLIKVPGFYSWGFNDETCPPTSMYASYNVINAPKELFLALETGHWTYPEQRDKFNDWIVSKLQSKAQ</sequence>
<accession>A0AAP2GI63</accession>
<feature type="domain" description="Acetyl xylan esterase" evidence="3">
    <location>
        <begin position="132"/>
        <end position="426"/>
    </location>
</feature>
<dbReference type="RefSeq" id="WP_254162229.1">
    <property type="nucleotide sequence ID" value="NZ_JAHESF010000006.1"/>
</dbReference>
<protein>
    <submittedName>
        <fullName evidence="4">Acetylxylan esterase</fullName>
    </submittedName>
</protein>
<dbReference type="InterPro" id="IPR039069">
    <property type="entry name" value="CE7"/>
</dbReference>
<evidence type="ECO:0000313" key="4">
    <source>
        <dbReference type="EMBL" id="MBT1696786.1"/>
    </source>
</evidence>
<feature type="active site" description="Charge relay system" evidence="1">
    <location>
        <position position="298"/>
    </location>
</feature>
<dbReference type="PANTHER" id="PTHR40111">
    <property type="entry name" value="CEPHALOSPORIN-C DEACETYLASE"/>
    <property type="match status" value="1"/>
</dbReference>
<proteinExistence type="predicted"/>
<name>A0AAP2GI63_9BACT</name>
<dbReference type="Proteomes" id="UP001319200">
    <property type="component" value="Unassembled WGS sequence"/>
</dbReference>
<gene>
    <name evidence="4" type="ORF">KK083_07870</name>
</gene>
<keyword evidence="5" id="KW-1185">Reference proteome</keyword>
<evidence type="ECO:0000313" key="5">
    <source>
        <dbReference type="Proteomes" id="UP001319200"/>
    </source>
</evidence>
<dbReference type="AlphaFoldDB" id="A0AAP2GI63"/>